<proteinExistence type="predicted"/>
<evidence type="ECO:0000313" key="2">
    <source>
        <dbReference type="Proteomes" id="UP001057402"/>
    </source>
</evidence>
<evidence type="ECO:0000313" key="1">
    <source>
        <dbReference type="EMBL" id="KAI4383487.1"/>
    </source>
</evidence>
<reference evidence="2" key="1">
    <citation type="journal article" date="2023" name="Front. Plant Sci.">
        <title>Chromosomal-level genome assembly of Melastoma candidum provides insights into trichome evolution.</title>
        <authorList>
            <person name="Zhong Y."/>
            <person name="Wu W."/>
            <person name="Sun C."/>
            <person name="Zou P."/>
            <person name="Liu Y."/>
            <person name="Dai S."/>
            <person name="Zhou R."/>
        </authorList>
    </citation>
    <scope>NUCLEOTIDE SEQUENCE [LARGE SCALE GENOMIC DNA]</scope>
</reference>
<name>A0ACB9RWV4_9MYRT</name>
<sequence>MSLSNEWWPPEQKRVGPLRSKKESWSSRAKKESVPSGAKKSRGPPEQRKSRGPPEQRKSREIIPPEQKRVLVPPSKERVGELFSSFVFFLSNTITSASLPLAILFREKSAIVSLHDMKSALQKPTSVCLDGS</sequence>
<organism evidence="1 2">
    <name type="scientific">Melastoma candidum</name>
    <dbReference type="NCBI Taxonomy" id="119954"/>
    <lineage>
        <taxon>Eukaryota</taxon>
        <taxon>Viridiplantae</taxon>
        <taxon>Streptophyta</taxon>
        <taxon>Embryophyta</taxon>
        <taxon>Tracheophyta</taxon>
        <taxon>Spermatophyta</taxon>
        <taxon>Magnoliopsida</taxon>
        <taxon>eudicotyledons</taxon>
        <taxon>Gunneridae</taxon>
        <taxon>Pentapetalae</taxon>
        <taxon>rosids</taxon>
        <taxon>malvids</taxon>
        <taxon>Myrtales</taxon>
        <taxon>Melastomataceae</taxon>
        <taxon>Melastomatoideae</taxon>
        <taxon>Melastomateae</taxon>
        <taxon>Melastoma</taxon>
    </lineage>
</organism>
<accession>A0ACB9RWV4</accession>
<keyword evidence="2" id="KW-1185">Reference proteome</keyword>
<dbReference type="EMBL" id="CM042882">
    <property type="protein sequence ID" value="KAI4383487.1"/>
    <property type="molecule type" value="Genomic_DNA"/>
</dbReference>
<comment type="caution">
    <text evidence="1">The sequence shown here is derived from an EMBL/GenBank/DDBJ whole genome shotgun (WGS) entry which is preliminary data.</text>
</comment>
<gene>
    <name evidence="1" type="ORF">MLD38_009320</name>
</gene>
<dbReference type="Proteomes" id="UP001057402">
    <property type="component" value="Chromosome 3"/>
</dbReference>
<protein>
    <submittedName>
        <fullName evidence="1">Uncharacterized protein</fullName>
    </submittedName>
</protein>